<dbReference type="WBParaSite" id="nRc.2.0.1.t35862-RA">
    <property type="protein sequence ID" value="nRc.2.0.1.t35862-RA"/>
    <property type="gene ID" value="nRc.2.0.1.g35862"/>
</dbReference>
<dbReference type="Proteomes" id="UP000887565">
    <property type="component" value="Unplaced"/>
</dbReference>
<sequence length="78" mass="8993">MAHLITNYRVAHQEALALKDVLNNFKKLGMVKIALSILQDCYTKCVNFGKDQVLHLAESYCHLEIDKNLLITEWADFK</sequence>
<reference evidence="2" key="1">
    <citation type="submission" date="2022-11" db="UniProtKB">
        <authorList>
            <consortium name="WormBaseParasite"/>
        </authorList>
    </citation>
    <scope>IDENTIFICATION</scope>
</reference>
<name>A0A915KAX9_ROMCU</name>
<accession>A0A915KAX9</accession>
<dbReference type="AlphaFoldDB" id="A0A915KAX9"/>
<protein>
    <submittedName>
        <fullName evidence="2">Uncharacterized protein</fullName>
    </submittedName>
</protein>
<organism evidence="1 2">
    <name type="scientific">Romanomermis culicivorax</name>
    <name type="common">Nematode worm</name>
    <dbReference type="NCBI Taxonomy" id="13658"/>
    <lineage>
        <taxon>Eukaryota</taxon>
        <taxon>Metazoa</taxon>
        <taxon>Ecdysozoa</taxon>
        <taxon>Nematoda</taxon>
        <taxon>Enoplea</taxon>
        <taxon>Dorylaimia</taxon>
        <taxon>Mermithida</taxon>
        <taxon>Mermithoidea</taxon>
        <taxon>Mermithidae</taxon>
        <taxon>Romanomermis</taxon>
    </lineage>
</organism>
<evidence type="ECO:0000313" key="1">
    <source>
        <dbReference type="Proteomes" id="UP000887565"/>
    </source>
</evidence>
<proteinExistence type="predicted"/>
<evidence type="ECO:0000313" key="2">
    <source>
        <dbReference type="WBParaSite" id="nRc.2.0.1.t35862-RA"/>
    </source>
</evidence>
<keyword evidence="1" id="KW-1185">Reference proteome</keyword>